<feature type="domain" description="GGDEF" evidence="4">
    <location>
        <begin position="312"/>
        <end position="445"/>
    </location>
</feature>
<gene>
    <name evidence="5" type="ORF">ACFPYN_11980</name>
</gene>
<evidence type="ECO:0000313" key="6">
    <source>
        <dbReference type="Proteomes" id="UP001596170"/>
    </source>
</evidence>
<dbReference type="PROSITE" id="PS50113">
    <property type="entry name" value="PAC"/>
    <property type="match status" value="1"/>
</dbReference>
<reference evidence="6" key="1">
    <citation type="journal article" date="2019" name="Int. J. Syst. Evol. Microbiol.">
        <title>The Global Catalogue of Microorganisms (GCM) 10K type strain sequencing project: providing services to taxonomists for standard genome sequencing and annotation.</title>
        <authorList>
            <consortium name="The Broad Institute Genomics Platform"/>
            <consortium name="The Broad Institute Genome Sequencing Center for Infectious Disease"/>
            <person name="Wu L."/>
            <person name="Ma J."/>
        </authorList>
    </citation>
    <scope>NUCLEOTIDE SEQUENCE [LARGE SCALE GENOMIC DNA]</scope>
    <source>
        <strain evidence="6">CCUG 54527</strain>
    </source>
</reference>
<dbReference type="EC" id="2.7.7.65" evidence="5"/>
<feature type="domain" description="PAS" evidence="2">
    <location>
        <begin position="137"/>
        <end position="209"/>
    </location>
</feature>
<feature type="domain" description="PAS" evidence="2">
    <location>
        <begin position="34"/>
        <end position="80"/>
    </location>
</feature>
<dbReference type="SUPFAM" id="SSF55073">
    <property type="entry name" value="Nucleotide cyclase"/>
    <property type="match status" value="1"/>
</dbReference>
<evidence type="ECO:0000259" key="4">
    <source>
        <dbReference type="PROSITE" id="PS50887"/>
    </source>
</evidence>
<dbReference type="InterPro" id="IPR001610">
    <property type="entry name" value="PAC"/>
</dbReference>
<dbReference type="Pfam" id="PF08447">
    <property type="entry name" value="PAS_3"/>
    <property type="match status" value="2"/>
</dbReference>
<name>A0ABW1L861_9BACL</name>
<dbReference type="InterPro" id="IPR029787">
    <property type="entry name" value="Nucleotide_cyclase"/>
</dbReference>
<dbReference type="InterPro" id="IPR050469">
    <property type="entry name" value="Diguanylate_Cyclase"/>
</dbReference>
<dbReference type="PANTHER" id="PTHR45138">
    <property type="entry name" value="REGULATORY COMPONENTS OF SENSORY TRANSDUCTION SYSTEM"/>
    <property type="match status" value="1"/>
</dbReference>
<dbReference type="InterPro" id="IPR000700">
    <property type="entry name" value="PAS-assoc_C"/>
</dbReference>
<dbReference type="InterPro" id="IPR000014">
    <property type="entry name" value="PAS"/>
</dbReference>
<evidence type="ECO:0000256" key="1">
    <source>
        <dbReference type="SAM" id="Coils"/>
    </source>
</evidence>
<protein>
    <submittedName>
        <fullName evidence="5">Diguanylate cyclase domain-containing protein</fullName>
        <ecNumber evidence="5">2.7.7.65</ecNumber>
    </submittedName>
</protein>
<organism evidence="5 6">
    <name type="scientific">Paenisporosarcina macmurdoensis</name>
    <dbReference type="NCBI Taxonomy" id="212659"/>
    <lineage>
        <taxon>Bacteria</taxon>
        <taxon>Bacillati</taxon>
        <taxon>Bacillota</taxon>
        <taxon>Bacilli</taxon>
        <taxon>Bacillales</taxon>
        <taxon>Caryophanaceae</taxon>
        <taxon>Paenisporosarcina</taxon>
    </lineage>
</organism>
<proteinExistence type="predicted"/>
<dbReference type="CDD" id="cd01949">
    <property type="entry name" value="GGDEF"/>
    <property type="match status" value="1"/>
</dbReference>
<dbReference type="Gene3D" id="3.30.450.20">
    <property type="entry name" value="PAS domain"/>
    <property type="match status" value="2"/>
</dbReference>
<dbReference type="GO" id="GO:0052621">
    <property type="term" value="F:diguanylate cyclase activity"/>
    <property type="evidence" value="ECO:0007669"/>
    <property type="project" value="UniProtKB-EC"/>
</dbReference>
<accession>A0ABW1L861</accession>
<dbReference type="Gene3D" id="3.30.70.270">
    <property type="match status" value="1"/>
</dbReference>
<dbReference type="Pfam" id="PF00990">
    <property type="entry name" value="GGDEF"/>
    <property type="match status" value="1"/>
</dbReference>
<feature type="domain" description="PAC" evidence="3">
    <location>
        <begin position="213"/>
        <end position="266"/>
    </location>
</feature>
<dbReference type="PROSITE" id="PS50887">
    <property type="entry name" value="GGDEF"/>
    <property type="match status" value="1"/>
</dbReference>
<keyword evidence="5" id="KW-0808">Transferase</keyword>
<dbReference type="InterPro" id="IPR043128">
    <property type="entry name" value="Rev_trsase/Diguanyl_cyclase"/>
</dbReference>
<evidence type="ECO:0000259" key="3">
    <source>
        <dbReference type="PROSITE" id="PS50113"/>
    </source>
</evidence>
<dbReference type="NCBIfam" id="TIGR00254">
    <property type="entry name" value="GGDEF"/>
    <property type="match status" value="1"/>
</dbReference>
<dbReference type="SMART" id="SM00091">
    <property type="entry name" value="PAS"/>
    <property type="match status" value="2"/>
</dbReference>
<dbReference type="EMBL" id="JBHSRI010000018">
    <property type="protein sequence ID" value="MFC6040139.1"/>
    <property type="molecule type" value="Genomic_DNA"/>
</dbReference>
<sequence length="450" mass="52758">MEHYFSKSFQEMSWNGPVIFMHWTMGVDKQPVDYITPNIQRILGYTADEVISGKVPLLSVIFEEDRQKFRDILNQRIASKSPFWESSYRIYAKNGDIRFMKSYTYIKHGVHQHKTSIFSYLFDQTEIKQEINMHISLEHRWATAIDSAREGVWDWNMKKNDVFFSKHWKGMLGFEEHELPNELSEWRKRIHPMDVKRVDQVIEEHINNESSFFESEHRLLHADGTYRWILDRGKAVERDEEGIAVRMIGTHVDITERKATEKLLQDRNKELEQLVEQVKILSITDPLTSLFNRRKMIEEIKHVQQKFEGNDKAFTVAIIDLDHFKNINDQYGHTFGDIALQTFANLLKRQITSPNIVARWGGEEFLLLFPNHNGPETKQMLEALQGACSNDQLLKYRTDSVRLSFSSGICEVKNQQVLEDIIKCADQALYEAKSLGRKQIILYKEGLPVM</sequence>
<dbReference type="SMART" id="SM00086">
    <property type="entry name" value="PAC"/>
    <property type="match status" value="1"/>
</dbReference>
<dbReference type="InterPro" id="IPR013655">
    <property type="entry name" value="PAS_fold_3"/>
</dbReference>
<dbReference type="PROSITE" id="PS50112">
    <property type="entry name" value="PAS"/>
    <property type="match status" value="2"/>
</dbReference>
<dbReference type="NCBIfam" id="TIGR00229">
    <property type="entry name" value="sensory_box"/>
    <property type="match status" value="2"/>
</dbReference>
<dbReference type="CDD" id="cd00130">
    <property type="entry name" value="PAS"/>
    <property type="match status" value="2"/>
</dbReference>
<dbReference type="SMART" id="SM00267">
    <property type="entry name" value="GGDEF"/>
    <property type="match status" value="1"/>
</dbReference>
<dbReference type="RefSeq" id="WP_377734582.1">
    <property type="nucleotide sequence ID" value="NZ_JBHSRI010000018.1"/>
</dbReference>
<keyword evidence="1" id="KW-0175">Coiled coil</keyword>
<dbReference type="Proteomes" id="UP001596170">
    <property type="component" value="Unassembled WGS sequence"/>
</dbReference>
<dbReference type="InterPro" id="IPR035965">
    <property type="entry name" value="PAS-like_dom_sf"/>
</dbReference>
<dbReference type="InterPro" id="IPR000160">
    <property type="entry name" value="GGDEF_dom"/>
</dbReference>
<feature type="coiled-coil region" evidence="1">
    <location>
        <begin position="257"/>
        <end position="284"/>
    </location>
</feature>
<evidence type="ECO:0000313" key="5">
    <source>
        <dbReference type="EMBL" id="MFC6040139.1"/>
    </source>
</evidence>
<dbReference type="SUPFAM" id="SSF55785">
    <property type="entry name" value="PYP-like sensor domain (PAS domain)"/>
    <property type="match status" value="2"/>
</dbReference>
<dbReference type="PANTHER" id="PTHR45138:SF9">
    <property type="entry name" value="DIGUANYLATE CYCLASE DGCM-RELATED"/>
    <property type="match status" value="1"/>
</dbReference>
<evidence type="ECO:0000259" key="2">
    <source>
        <dbReference type="PROSITE" id="PS50112"/>
    </source>
</evidence>
<keyword evidence="6" id="KW-1185">Reference proteome</keyword>
<comment type="caution">
    <text evidence="5">The sequence shown here is derived from an EMBL/GenBank/DDBJ whole genome shotgun (WGS) entry which is preliminary data.</text>
</comment>
<keyword evidence="5" id="KW-0548">Nucleotidyltransferase</keyword>